<evidence type="ECO:0000256" key="3">
    <source>
        <dbReference type="ARBA" id="ARBA00022691"/>
    </source>
</evidence>
<reference evidence="6 7" key="1">
    <citation type="submission" date="2018-12" db="EMBL/GenBank/DDBJ databases">
        <title>Draft genome sequence of Xylaria grammica IHI A82.</title>
        <authorList>
            <person name="Buettner E."/>
            <person name="Kellner H."/>
        </authorList>
    </citation>
    <scope>NUCLEOTIDE SEQUENCE [LARGE SCALE GENOMIC DNA]</scope>
    <source>
        <strain evidence="6 7">IHI A82</strain>
    </source>
</reference>
<keyword evidence="7" id="KW-1185">Reference proteome</keyword>
<protein>
    <recommendedName>
        <fullName evidence="5">Methyltransferase domain-containing protein</fullName>
    </recommendedName>
</protein>
<keyword evidence="3" id="KW-0949">S-adenosyl-L-methionine</keyword>
<dbReference type="EMBL" id="RYZI01000201">
    <property type="protein sequence ID" value="RWA08417.1"/>
    <property type="molecule type" value="Genomic_DNA"/>
</dbReference>
<proteinExistence type="inferred from homology"/>
<comment type="caution">
    <text evidence="6">The sequence shown here is derived from an EMBL/GenBank/DDBJ whole genome shotgun (WGS) entry which is preliminary data.</text>
</comment>
<dbReference type="SUPFAM" id="SSF53335">
    <property type="entry name" value="S-adenosyl-L-methionine-dependent methyltransferases"/>
    <property type="match status" value="1"/>
</dbReference>
<gene>
    <name evidence="6" type="ORF">EKO27_g6691</name>
</gene>
<comment type="pathway">
    <text evidence="1">Secondary metabolite biosynthesis.</text>
</comment>
<dbReference type="GO" id="GO:0016740">
    <property type="term" value="F:transferase activity"/>
    <property type="evidence" value="ECO:0007669"/>
    <property type="project" value="UniProtKB-KW"/>
</dbReference>
<accession>A0A439D295</accession>
<dbReference type="InterPro" id="IPR029063">
    <property type="entry name" value="SAM-dependent_MTases_sf"/>
</dbReference>
<sequence>MAATHETSFPERNQGWFKEQLTEVNQPIRRLLEGYSNIPTSEVVSHVNNIREQGFAANPYPCIGLYRFTLLTLLDHPLYGTIVQRLKQADTSYLDVGCCFGQDLRQLVFDGVPSQHLTGLDVAQPLMELGYELFLDRHLLHSEFLVADVFLGSTQTAWKRLEERGIDVVHCSAFFHLFPLEQQIAAARQIARLLKKGGIIVGRQIGSCKPGDVPAIQEKSYSYRHDVSTFDDMWRIVGEETQTKWRVEGTLDMVGINPDSPVENEDSRRLLFTITRLQ</sequence>
<name>A0A439D295_9PEZI</name>
<dbReference type="Proteomes" id="UP000286045">
    <property type="component" value="Unassembled WGS sequence"/>
</dbReference>
<comment type="similarity">
    <text evidence="4">Belongs to the class I-like SAM-binding methyltransferase superfamily.</text>
</comment>
<dbReference type="PANTHER" id="PTHR35897:SF1">
    <property type="entry name" value="METHYLTRANSFERASE AUSD"/>
    <property type="match status" value="1"/>
</dbReference>
<evidence type="ECO:0000313" key="6">
    <source>
        <dbReference type="EMBL" id="RWA08417.1"/>
    </source>
</evidence>
<feature type="domain" description="Methyltransferase" evidence="5">
    <location>
        <begin position="94"/>
        <end position="198"/>
    </location>
</feature>
<evidence type="ECO:0000256" key="1">
    <source>
        <dbReference type="ARBA" id="ARBA00005179"/>
    </source>
</evidence>
<evidence type="ECO:0000256" key="2">
    <source>
        <dbReference type="ARBA" id="ARBA00022679"/>
    </source>
</evidence>
<dbReference type="PANTHER" id="PTHR35897">
    <property type="entry name" value="METHYLTRANSFERASE AUSD"/>
    <property type="match status" value="1"/>
</dbReference>
<dbReference type="Gene3D" id="3.40.50.150">
    <property type="entry name" value="Vaccinia Virus protein VP39"/>
    <property type="match status" value="1"/>
</dbReference>
<dbReference type="CDD" id="cd02440">
    <property type="entry name" value="AdoMet_MTases"/>
    <property type="match status" value="1"/>
</dbReference>
<dbReference type="AlphaFoldDB" id="A0A439D295"/>
<dbReference type="STRING" id="363999.A0A439D295"/>
<dbReference type="Pfam" id="PF13649">
    <property type="entry name" value="Methyltransf_25"/>
    <property type="match status" value="1"/>
</dbReference>
<dbReference type="InterPro" id="IPR051654">
    <property type="entry name" value="Meroterpenoid_MTases"/>
</dbReference>
<evidence type="ECO:0000313" key="7">
    <source>
        <dbReference type="Proteomes" id="UP000286045"/>
    </source>
</evidence>
<organism evidence="6 7">
    <name type="scientific">Xylaria grammica</name>
    <dbReference type="NCBI Taxonomy" id="363999"/>
    <lineage>
        <taxon>Eukaryota</taxon>
        <taxon>Fungi</taxon>
        <taxon>Dikarya</taxon>
        <taxon>Ascomycota</taxon>
        <taxon>Pezizomycotina</taxon>
        <taxon>Sordariomycetes</taxon>
        <taxon>Xylariomycetidae</taxon>
        <taxon>Xylariales</taxon>
        <taxon>Xylariaceae</taxon>
        <taxon>Xylaria</taxon>
    </lineage>
</organism>
<evidence type="ECO:0000259" key="5">
    <source>
        <dbReference type="Pfam" id="PF13649"/>
    </source>
</evidence>
<keyword evidence="2" id="KW-0808">Transferase</keyword>
<dbReference type="InterPro" id="IPR041698">
    <property type="entry name" value="Methyltransf_25"/>
</dbReference>
<evidence type="ECO:0000256" key="4">
    <source>
        <dbReference type="ARBA" id="ARBA00038314"/>
    </source>
</evidence>